<proteinExistence type="predicted"/>
<feature type="transmembrane region" description="Helical" evidence="7">
    <location>
        <begin position="240"/>
        <end position="261"/>
    </location>
</feature>
<evidence type="ECO:0000313" key="8">
    <source>
        <dbReference type="EMBL" id="BDE96001.1"/>
    </source>
</evidence>
<feature type="transmembrane region" description="Helical" evidence="7">
    <location>
        <begin position="42"/>
        <end position="61"/>
    </location>
</feature>
<accession>A0ABM7WIB1</accession>
<dbReference type="RefSeq" id="WP_244412256.1">
    <property type="nucleotide sequence ID" value="NZ_AP025564.1"/>
</dbReference>
<evidence type="ECO:0000256" key="1">
    <source>
        <dbReference type="ARBA" id="ARBA00004651"/>
    </source>
</evidence>
<evidence type="ECO:0000256" key="2">
    <source>
        <dbReference type="ARBA" id="ARBA00022475"/>
    </source>
</evidence>
<feature type="region of interest" description="Disordered" evidence="6">
    <location>
        <begin position="408"/>
        <end position="437"/>
    </location>
</feature>
<keyword evidence="5 7" id="KW-0472">Membrane</keyword>
<evidence type="ECO:0000256" key="6">
    <source>
        <dbReference type="SAM" id="MobiDB-lite"/>
    </source>
</evidence>
<organism evidence="8 9">
    <name type="scientific">Raoultibacter timonensis</name>
    <dbReference type="NCBI Taxonomy" id="1907662"/>
    <lineage>
        <taxon>Bacteria</taxon>
        <taxon>Bacillati</taxon>
        <taxon>Actinomycetota</taxon>
        <taxon>Coriobacteriia</taxon>
        <taxon>Eggerthellales</taxon>
        <taxon>Eggerthellaceae</taxon>
        <taxon>Raoultibacter</taxon>
    </lineage>
</organism>
<keyword evidence="9" id="KW-1185">Reference proteome</keyword>
<dbReference type="PANTHER" id="PTHR30250">
    <property type="entry name" value="PST FAMILY PREDICTED COLANIC ACID TRANSPORTER"/>
    <property type="match status" value="1"/>
</dbReference>
<feature type="transmembrane region" description="Helical" evidence="7">
    <location>
        <begin position="166"/>
        <end position="184"/>
    </location>
</feature>
<feature type="transmembrane region" description="Helical" evidence="7">
    <location>
        <begin position="138"/>
        <end position="160"/>
    </location>
</feature>
<keyword evidence="4 7" id="KW-1133">Transmembrane helix</keyword>
<feature type="transmembrane region" description="Helical" evidence="7">
    <location>
        <begin position="12"/>
        <end position="36"/>
    </location>
</feature>
<name>A0ABM7WIB1_9ACTN</name>
<gene>
    <name evidence="8" type="ORF">CE91St30_13340</name>
</gene>
<sequence>MSVKQLSIKANMIWNSVGSLAYLGCQWLMTVLIVRMGGFADSGLLGIAMTVVGTFGTFANYKMGTYQISDIKRENELGEYFGFRCITLGIAFVACMAYSCLTNPQALLTIALFFIYKSVGLLIDILHGLDQQNRRMDYIGKSFIAQGVALLAGFVGAYLATSSLDIAIIAMTVLSLGVLFLFDIPKASQFEKLRIGIGRKKALFFFKTLFPAVLASVAASAIFMVPKQYLFWAVGDEALGIYQAVAAPALVIQMGAVYLYGPLLDIFPKLFFGGDRAGFRLLLLKTVAGVACVGIVCSVALEFFGSWVLQLLYGESIAPYVYLLQPIILSTIMTAYLWFFGDLLIALRDFKANFLGNVAAFAVVIPLSFLCVNLWGMNGVSFAGAAACLVGVAVLLVALVRRSRAGIGDGGSAVEKGIAAEQTDDGAESDPREATRR</sequence>
<feature type="transmembrane region" description="Helical" evidence="7">
    <location>
        <begin position="382"/>
        <end position="400"/>
    </location>
</feature>
<dbReference type="EMBL" id="AP025564">
    <property type="protein sequence ID" value="BDE96001.1"/>
    <property type="molecule type" value="Genomic_DNA"/>
</dbReference>
<evidence type="ECO:0000256" key="4">
    <source>
        <dbReference type="ARBA" id="ARBA00022989"/>
    </source>
</evidence>
<protein>
    <recommendedName>
        <fullName evidence="10">O-antigen/teichoic acid export membrane protein</fullName>
    </recommendedName>
</protein>
<dbReference type="Proteomes" id="UP001320544">
    <property type="component" value="Chromosome"/>
</dbReference>
<evidence type="ECO:0000256" key="5">
    <source>
        <dbReference type="ARBA" id="ARBA00023136"/>
    </source>
</evidence>
<keyword evidence="3 7" id="KW-0812">Transmembrane</keyword>
<feature type="transmembrane region" description="Helical" evidence="7">
    <location>
        <begin position="354"/>
        <end position="376"/>
    </location>
</feature>
<reference evidence="8 9" key="1">
    <citation type="submission" date="2022-01" db="EMBL/GenBank/DDBJ databases">
        <title>Novel bile acid biosynthetic pathways are enriched in the microbiome of centenarians.</title>
        <authorList>
            <person name="Sato Y."/>
            <person name="Atarashi K."/>
            <person name="Plichta R.D."/>
            <person name="Arai Y."/>
            <person name="Sasajima S."/>
            <person name="Kearney M.S."/>
            <person name="Suda W."/>
            <person name="Takeshita K."/>
            <person name="Sasaki T."/>
            <person name="Okamoto S."/>
            <person name="Skelly N.A."/>
            <person name="Okamura Y."/>
            <person name="Vlamakis H."/>
            <person name="Li Y."/>
            <person name="Tanoue T."/>
            <person name="Takei H."/>
            <person name="Nittono H."/>
            <person name="Narushima S."/>
            <person name="Irie J."/>
            <person name="Itoh H."/>
            <person name="Moriya K."/>
            <person name="Sugiura Y."/>
            <person name="Suematsu M."/>
            <person name="Moritoki N."/>
            <person name="Shibata S."/>
            <person name="Littman R.D."/>
            <person name="Fischbach A.M."/>
            <person name="Uwamino Y."/>
            <person name="Inoue T."/>
            <person name="Honda A."/>
            <person name="Hattori M."/>
            <person name="Murai T."/>
            <person name="Xavier J.R."/>
            <person name="Hirose N."/>
            <person name="Honda K."/>
        </authorList>
    </citation>
    <scope>NUCLEOTIDE SEQUENCE [LARGE SCALE GENOMIC DNA]</scope>
    <source>
        <strain evidence="8 9">CE91-St30</strain>
    </source>
</reference>
<evidence type="ECO:0008006" key="10">
    <source>
        <dbReference type="Google" id="ProtNLM"/>
    </source>
</evidence>
<feature type="transmembrane region" description="Helical" evidence="7">
    <location>
        <begin position="81"/>
        <end position="99"/>
    </location>
</feature>
<feature type="transmembrane region" description="Helical" evidence="7">
    <location>
        <begin position="204"/>
        <end position="225"/>
    </location>
</feature>
<evidence type="ECO:0000313" key="9">
    <source>
        <dbReference type="Proteomes" id="UP001320544"/>
    </source>
</evidence>
<evidence type="ECO:0000256" key="3">
    <source>
        <dbReference type="ARBA" id="ARBA00022692"/>
    </source>
</evidence>
<comment type="subcellular location">
    <subcellularLocation>
        <location evidence="1">Cell membrane</location>
        <topology evidence="1">Multi-pass membrane protein</topology>
    </subcellularLocation>
</comment>
<feature type="transmembrane region" description="Helical" evidence="7">
    <location>
        <begin position="105"/>
        <end position="126"/>
    </location>
</feature>
<evidence type="ECO:0000256" key="7">
    <source>
        <dbReference type="SAM" id="Phobius"/>
    </source>
</evidence>
<feature type="transmembrane region" description="Helical" evidence="7">
    <location>
        <begin position="327"/>
        <end position="347"/>
    </location>
</feature>
<keyword evidence="2" id="KW-1003">Cell membrane</keyword>
<dbReference type="InterPro" id="IPR050833">
    <property type="entry name" value="Poly_Biosynth_Transport"/>
</dbReference>
<dbReference type="PANTHER" id="PTHR30250:SF11">
    <property type="entry name" value="O-ANTIGEN TRANSPORTER-RELATED"/>
    <property type="match status" value="1"/>
</dbReference>
<feature type="transmembrane region" description="Helical" evidence="7">
    <location>
        <begin position="282"/>
        <end position="307"/>
    </location>
</feature>